<dbReference type="EMBL" id="JAGTXO010000028">
    <property type="protein sequence ID" value="KAG8461123.1"/>
    <property type="molecule type" value="Genomic_DNA"/>
</dbReference>
<accession>A0A8J6CB56</accession>
<evidence type="ECO:0000313" key="1">
    <source>
        <dbReference type="EMBL" id="KAG8461123.1"/>
    </source>
</evidence>
<gene>
    <name evidence="1" type="ORF">KFE25_003692</name>
</gene>
<reference evidence="1" key="1">
    <citation type="submission" date="2021-05" db="EMBL/GenBank/DDBJ databases">
        <title>The genome of the haptophyte Pavlova lutheri (Diacronema luteri, Pavlovales) - a model for lipid biosynthesis in eukaryotic algae.</title>
        <authorList>
            <person name="Hulatt C.J."/>
            <person name="Posewitz M.C."/>
        </authorList>
    </citation>
    <scope>NUCLEOTIDE SEQUENCE</scope>
    <source>
        <strain evidence="1">NIVA-4/92</strain>
    </source>
</reference>
<proteinExistence type="predicted"/>
<evidence type="ECO:0000313" key="2">
    <source>
        <dbReference type="Proteomes" id="UP000751190"/>
    </source>
</evidence>
<dbReference type="AlphaFoldDB" id="A0A8J6CB56"/>
<name>A0A8J6CB56_DIALT</name>
<dbReference type="Proteomes" id="UP000751190">
    <property type="component" value="Unassembled WGS sequence"/>
</dbReference>
<comment type="caution">
    <text evidence="1">The sequence shown here is derived from an EMBL/GenBank/DDBJ whole genome shotgun (WGS) entry which is preliminary data.</text>
</comment>
<keyword evidence="2" id="KW-1185">Reference proteome</keyword>
<organism evidence="1 2">
    <name type="scientific">Diacronema lutheri</name>
    <name type="common">Unicellular marine alga</name>
    <name type="synonym">Monochrysis lutheri</name>
    <dbReference type="NCBI Taxonomy" id="2081491"/>
    <lineage>
        <taxon>Eukaryota</taxon>
        <taxon>Haptista</taxon>
        <taxon>Haptophyta</taxon>
        <taxon>Pavlovophyceae</taxon>
        <taxon>Pavlovales</taxon>
        <taxon>Pavlovaceae</taxon>
        <taxon>Diacronema</taxon>
    </lineage>
</organism>
<sequence length="214" mass="22813">MLRGLSTSRARCARTAAAARWAHAPSGGSELGPVDDLHDLPWADADDELVDLPSGAAAPTSAAARSRSAAAAAHRDALSLERLAALVTPESQTGARGVRVNAARARRHADALDAIESASLSELSDLVSAVSEESGMPNEQSAPTREAKHALFDPRVRTPPWAQVNLKTSTAVFLLKPPQRVESAQPLAIHGCEPFAERRDFDTQLLAKLIRRHK</sequence>
<protein>
    <submittedName>
        <fullName evidence="1">Uncharacterized protein</fullName>
    </submittedName>
</protein>